<evidence type="ECO:0000256" key="16">
    <source>
        <dbReference type="ARBA" id="ARBA00035852"/>
    </source>
</evidence>
<keyword evidence="11" id="KW-0809">Transit peptide</keyword>
<comment type="catalytic activity">
    <reaction evidence="25">
        <text>dodecanoyl-CoA + H2O = dodecanoate + CoA + H(+)</text>
        <dbReference type="Rhea" id="RHEA:30135"/>
        <dbReference type="ChEBI" id="CHEBI:15377"/>
        <dbReference type="ChEBI" id="CHEBI:15378"/>
        <dbReference type="ChEBI" id="CHEBI:18262"/>
        <dbReference type="ChEBI" id="CHEBI:57287"/>
        <dbReference type="ChEBI" id="CHEBI:57375"/>
    </reaction>
    <physiologicalReaction direction="left-to-right" evidence="25">
        <dbReference type="Rhea" id="RHEA:30136"/>
    </physiologicalReaction>
</comment>
<evidence type="ECO:0000256" key="20">
    <source>
        <dbReference type="ARBA" id="ARBA00040123"/>
    </source>
</evidence>
<feature type="domain" description="Thioesterase" evidence="27">
    <location>
        <begin position="58"/>
        <end position="140"/>
    </location>
</feature>
<evidence type="ECO:0000256" key="19">
    <source>
        <dbReference type="ARBA" id="ARBA00038848"/>
    </source>
</evidence>
<evidence type="ECO:0000313" key="28">
    <source>
        <dbReference type="EMBL" id="KKN62828.1"/>
    </source>
</evidence>
<evidence type="ECO:0000256" key="6">
    <source>
        <dbReference type="ARBA" id="ARBA00022490"/>
    </source>
</evidence>
<keyword evidence="12" id="KW-0443">Lipid metabolism</keyword>
<keyword evidence="7" id="KW-0053">Apoptosis</keyword>
<dbReference type="PANTHER" id="PTHR12418:SF19">
    <property type="entry name" value="ACYL-COENZYME A THIOESTERASE THEM4"/>
    <property type="match status" value="1"/>
</dbReference>
<evidence type="ECO:0000256" key="8">
    <source>
        <dbReference type="ARBA" id="ARBA00022792"/>
    </source>
</evidence>
<dbReference type="SUPFAM" id="SSF54637">
    <property type="entry name" value="Thioesterase/thiol ester dehydrase-isomerase"/>
    <property type="match status" value="1"/>
</dbReference>
<comment type="caution">
    <text evidence="28">The sequence shown here is derived from an EMBL/GenBank/DDBJ whole genome shotgun (WGS) entry which is preliminary data.</text>
</comment>
<protein>
    <recommendedName>
        <fullName evidence="20">Acyl-coenzyme A thioesterase THEM4</fullName>
        <ecNumber evidence="19">3.1.2.2</ecNumber>
    </recommendedName>
    <alternativeName>
        <fullName evidence="21">Thioesterase superfamily member 4</fullName>
    </alternativeName>
</protein>
<dbReference type="Pfam" id="PF03061">
    <property type="entry name" value="4HBT"/>
    <property type="match status" value="1"/>
</dbReference>
<keyword evidence="15" id="KW-0966">Cell projection</keyword>
<evidence type="ECO:0000256" key="15">
    <source>
        <dbReference type="ARBA" id="ARBA00023273"/>
    </source>
</evidence>
<evidence type="ECO:0000256" key="2">
    <source>
        <dbReference type="ARBA" id="ARBA00004569"/>
    </source>
</evidence>
<accession>A0A0F9VAJ5</accession>
<comment type="catalytic activity">
    <reaction evidence="16">
        <text>(5Z,8Z,11Z,14Z)-eicosatetraenoyl-CoA + H2O = (5Z,8Z,11Z,14Z)-eicosatetraenoate + CoA + H(+)</text>
        <dbReference type="Rhea" id="RHEA:40151"/>
        <dbReference type="ChEBI" id="CHEBI:15377"/>
        <dbReference type="ChEBI" id="CHEBI:15378"/>
        <dbReference type="ChEBI" id="CHEBI:32395"/>
        <dbReference type="ChEBI" id="CHEBI:57287"/>
        <dbReference type="ChEBI" id="CHEBI:57368"/>
    </reaction>
    <physiologicalReaction direction="left-to-right" evidence="16">
        <dbReference type="Rhea" id="RHEA:40152"/>
    </physiologicalReaction>
</comment>
<keyword evidence="6" id="KW-0963">Cytoplasm</keyword>
<reference evidence="28" key="1">
    <citation type="journal article" date="2015" name="Nature">
        <title>Complex archaea that bridge the gap between prokaryotes and eukaryotes.</title>
        <authorList>
            <person name="Spang A."/>
            <person name="Saw J.H."/>
            <person name="Jorgensen S.L."/>
            <person name="Zaremba-Niedzwiedzka K."/>
            <person name="Martijn J."/>
            <person name="Lind A.E."/>
            <person name="van Eijk R."/>
            <person name="Schleper C."/>
            <person name="Guy L."/>
            <person name="Ettema T.J."/>
        </authorList>
    </citation>
    <scope>NUCLEOTIDE SEQUENCE</scope>
</reference>
<dbReference type="Gene3D" id="3.10.129.10">
    <property type="entry name" value="Hotdog Thioesterase"/>
    <property type="match status" value="1"/>
</dbReference>
<evidence type="ECO:0000256" key="4">
    <source>
        <dbReference type="ARBA" id="ARBA00004637"/>
    </source>
</evidence>
<evidence type="ECO:0000256" key="9">
    <source>
        <dbReference type="ARBA" id="ARBA00022801"/>
    </source>
</evidence>
<evidence type="ECO:0000256" key="7">
    <source>
        <dbReference type="ARBA" id="ARBA00022703"/>
    </source>
</evidence>
<sequence length="155" mass="17222">MVLKMEKKALQDKSPEIISNCWGCGRNNEDGLQIKSYWEGNEAICTWKPQKYHLAFPGILNGGIIATIIDCHCLSTANTTYLKAKGIETNEIGQESFITGSLFVKYLKPTPVDKPITLRAKVKETKGRKITVTCDLYSRKKLCATGEVVAIKITP</sequence>
<gene>
    <name evidence="28" type="ORF">LCGC14_0507800</name>
</gene>
<evidence type="ECO:0000256" key="23">
    <source>
        <dbReference type="ARBA" id="ARBA00047734"/>
    </source>
</evidence>
<evidence type="ECO:0000256" key="1">
    <source>
        <dbReference type="ARBA" id="ARBA00004496"/>
    </source>
</evidence>
<comment type="catalytic activity">
    <reaction evidence="23">
        <text>hexadecanoyl-CoA + H2O = hexadecanoate + CoA + H(+)</text>
        <dbReference type="Rhea" id="RHEA:16645"/>
        <dbReference type="ChEBI" id="CHEBI:7896"/>
        <dbReference type="ChEBI" id="CHEBI:15377"/>
        <dbReference type="ChEBI" id="CHEBI:15378"/>
        <dbReference type="ChEBI" id="CHEBI:57287"/>
        <dbReference type="ChEBI" id="CHEBI:57379"/>
        <dbReference type="EC" id="3.1.2.2"/>
    </reaction>
    <physiologicalReaction direction="left-to-right" evidence="23">
        <dbReference type="Rhea" id="RHEA:16646"/>
    </physiologicalReaction>
</comment>
<dbReference type="PANTHER" id="PTHR12418">
    <property type="entry name" value="ACYL-COENZYME A THIOESTERASE THEM4"/>
    <property type="match status" value="1"/>
</dbReference>
<evidence type="ECO:0000256" key="14">
    <source>
        <dbReference type="ARBA" id="ARBA00023136"/>
    </source>
</evidence>
<dbReference type="GO" id="GO:0006631">
    <property type="term" value="P:fatty acid metabolic process"/>
    <property type="evidence" value="ECO:0007669"/>
    <property type="project" value="UniProtKB-KW"/>
</dbReference>
<comment type="catalytic activity">
    <reaction evidence="26">
        <text>tetradecanoyl-CoA + H2O = tetradecanoate + CoA + H(+)</text>
        <dbReference type="Rhea" id="RHEA:40119"/>
        <dbReference type="ChEBI" id="CHEBI:15377"/>
        <dbReference type="ChEBI" id="CHEBI:15378"/>
        <dbReference type="ChEBI" id="CHEBI:30807"/>
        <dbReference type="ChEBI" id="CHEBI:57287"/>
        <dbReference type="ChEBI" id="CHEBI:57385"/>
    </reaction>
    <physiologicalReaction direction="left-to-right" evidence="26">
        <dbReference type="Rhea" id="RHEA:40120"/>
    </physiologicalReaction>
</comment>
<dbReference type="InterPro" id="IPR006683">
    <property type="entry name" value="Thioestr_dom"/>
</dbReference>
<dbReference type="EC" id="3.1.2.2" evidence="19"/>
<evidence type="ECO:0000256" key="11">
    <source>
        <dbReference type="ARBA" id="ARBA00022946"/>
    </source>
</evidence>
<name>A0A0F9VAJ5_9ZZZZ</name>
<keyword evidence="8" id="KW-0999">Mitochondrion inner membrane</keyword>
<evidence type="ECO:0000256" key="17">
    <source>
        <dbReference type="ARBA" id="ARBA00037002"/>
    </source>
</evidence>
<evidence type="ECO:0000256" key="18">
    <source>
        <dbReference type="ARBA" id="ARBA00038456"/>
    </source>
</evidence>
<keyword evidence="10" id="KW-0276">Fatty acid metabolism</keyword>
<evidence type="ECO:0000256" key="13">
    <source>
        <dbReference type="ARBA" id="ARBA00023128"/>
    </source>
</evidence>
<comment type="subcellular location">
    <subcellularLocation>
        <location evidence="3">Cell projection</location>
        <location evidence="3">Ruffle membrane</location>
    </subcellularLocation>
    <subcellularLocation>
        <location evidence="1">Cytoplasm</location>
    </subcellularLocation>
    <subcellularLocation>
        <location evidence="4">Mitochondrion inner membrane</location>
        <topology evidence="4">Peripheral membrane protein</topology>
    </subcellularLocation>
    <subcellularLocation>
        <location evidence="2">Mitochondrion intermembrane space</location>
    </subcellularLocation>
</comment>
<evidence type="ECO:0000256" key="3">
    <source>
        <dbReference type="ARBA" id="ARBA00004632"/>
    </source>
</evidence>
<dbReference type="InterPro" id="IPR029069">
    <property type="entry name" value="HotDog_dom_sf"/>
</dbReference>
<evidence type="ECO:0000256" key="25">
    <source>
        <dbReference type="ARBA" id="ARBA00048074"/>
    </source>
</evidence>
<comment type="similarity">
    <text evidence="18">Belongs to the THEM4/THEM5 thioesterase family.</text>
</comment>
<dbReference type="GO" id="GO:0005758">
    <property type="term" value="C:mitochondrial intermembrane space"/>
    <property type="evidence" value="ECO:0007669"/>
    <property type="project" value="UniProtKB-SubCell"/>
</dbReference>
<organism evidence="28">
    <name type="scientific">marine sediment metagenome</name>
    <dbReference type="NCBI Taxonomy" id="412755"/>
    <lineage>
        <taxon>unclassified sequences</taxon>
        <taxon>metagenomes</taxon>
        <taxon>ecological metagenomes</taxon>
    </lineage>
</organism>
<proteinExistence type="inferred from homology"/>
<evidence type="ECO:0000256" key="12">
    <source>
        <dbReference type="ARBA" id="ARBA00023098"/>
    </source>
</evidence>
<evidence type="ECO:0000256" key="22">
    <source>
        <dbReference type="ARBA" id="ARBA00047588"/>
    </source>
</evidence>
<keyword evidence="13" id="KW-0496">Mitochondrion</keyword>
<keyword evidence="5" id="KW-1003">Cell membrane</keyword>
<evidence type="ECO:0000256" key="21">
    <source>
        <dbReference type="ARBA" id="ARBA00043210"/>
    </source>
</evidence>
<evidence type="ECO:0000256" key="10">
    <source>
        <dbReference type="ARBA" id="ARBA00022832"/>
    </source>
</evidence>
<dbReference type="GO" id="GO:0006915">
    <property type="term" value="P:apoptotic process"/>
    <property type="evidence" value="ECO:0007669"/>
    <property type="project" value="UniProtKB-KW"/>
</dbReference>
<evidence type="ECO:0000259" key="27">
    <source>
        <dbReference type="Pfam" id="PF03061"/>
    </source>
</evidence>
<comment type="catalytic activity">
    <reaction evidence="17">
        <text>(9Z)-octadecenoyl-CoA + H2O = (9Z)-octadecenoate + CoA + H(+)</text>
        <dbReference type="Rhea" id="RHEA:40139"/>
        <dbReference type="ChEBI" id="CHEBI:15377"/>
        <dbReference type="ChEBI" id="CHEBI:15378"/>
        <dbReference type="ChEBI" id="CHEBI:30823"/>
        <dbReference type="ChEBI" id="CHEBI:57287"/>
        <dbReference type="ChEBI" id="CHEBI:57387"/>
    </reaction>
    <physiologicalReaction direction="left-to-right" evidence="17">
        <dbReference type="Rhea" id="RHEA:40140"/>
    </physiologicalReaction>
</comment>
<dbReference type="GO" id="GO:0032587">
    <property type="term" value="C:ruffle membrane"/>
    <property type="evidence" value="ECO:0007669"/>
    <property type="project" value="UniProtKB-SubCell"/>
</dbReference>
<dbReference type="GO" id="GO:0005743">
    <property type="term" value="C:mitochondrial inner membrane"/>
    <property type="evidence" value="ECO:0007669"/>
    <property type="project" value="UniProtKB-SubCell"/>
</dbReference>
<dbReference type="CDD" id="cd03443">
    <property type="entry name" value="PaaI_thioesterase"/>
    <property type="match status" value="1"/>
</dbReference>
<dbReference type="AlphaFoldDB" id="A0A0F9VAJ5"/>
<comment type="catalytic activity">
    <reaction evidence="24">
        <text>decanoyl-CoA + H2O = decanoate + CoA + H(+)</text>
        <dbReference type="Rhea" id="RHEA:40059"/>
        <dbReference type="ChEBI" id="CHEBI:15377"/>
        <dbReference type="ChEBI" id="CHEBI:15378"/>
        <dbReference type="ChEBI" id="CHEBI:27689"/>
        <dbReference type="ChEBI" id="CHEBI:57287"/>
        <dbReference type="ChEBI" id="CHEBI:61430"/>
    </reaction>
    <physiologicalReaction direction="left-to-right" evidence="24">
        <dbReference type="Rhea" id="RHEA:40060"/>
    </physiologicalReaction>
</comment>
<keyword evidence="9" id="KW-0378">Hydrolase</keyword>
<dbReference type="EMBL" id="LAZR01000611">
    <property type="protein sequence ID" value="KKN62828.1"/>
    <property type="molecule type" value="Genomic_DNA"/>
</dbReference>
<dbReference type="InterPro" id="IPR052365">
    <property type="entry name" value="THEM4/THEM5_acyl-CoA_thioest"/>
</dbReference>
<evidence type="ECO:0000256" key="5">
    <source>
        <dbReference type="ARBA" id="ARBA00022475"/>
    </source>
</evidence>
<evidence type="ECO:0000256" key="24">
    <source>
        <dbReference type="ARBA" id="ARBA00047969"/>
    </source>
</evidence>
<dbReference type="GO" id="GO:0016787">
    <property type="term" value="F:hydrolase activity"/>
    <property type="evidence" value="ECO:0007669"/>
    <property type="project" value="UniProtKB-KW"/>
</dbReference>
<keyword evidence="14" id="KW-0472">Membrane</keyword>
<comment type="catalytic activity">
    <reaction evidence="22">
        <text>octanoyl-CoA + H2O = octanoate + CoA + H(+)</text>
        <dbReference type="Rhea" id="RHEA:30143"/>
        <dbReference type="ChEBI" id="CHEBI:15377"/>
        <dbReference type="ChEBI" id="CHEBI:15378"/>
        <dbReference type="ChEBI" id="CHEBI:25646"/>
        <dbReference type="ChEBI" id="CHEBI:57287"/>
        <dbReference type="ChEBI" id="CHEBI:57386"/>
    </reaction>
    <physiologicalReaction direction="left-to-right" evidence="22">
        <dbReference type="Rhea" id="RHEA:30144"/>
    </physiologicalReaction>
</comment>
<evidence type="ECO:0000256" key="26">
    <source>
        <dbReference type="ARBA" id="ARBA00048180"/>
    </source>
</evidence>